<reference evidence="3" key="2">
    <citation type="submission" date="2015-03" db="UniProtKB">
        <authorList>
            <consortium name="EnsemblPlants"/>
        </authorList>
    </citation>
    <scope>IDENTIFICATION</scope>
</reference>
<dbReference type="GO" id="GO:0030246">
    <property type="term" value="F:carbohydrate binding"/>
    <property type="evidence" value="ECO:0007669"/>
    <property type="project" value="UniProtKB-KW"/>
</dbReference>
<feature type="domain" description="Legume lectin" evidence="2">
    <location>
        <begin position="125"/>
        <end position="190"/>
    </location>
</feature>
<dbReference type="InterPro" id="IPR013320">
    <property type="entry name" value="ConA-like_dom_sf"/>
</dbReference>
<organism evidence="3">
    <name type="scientific">Oryza barthii</name>
    <dbReference type="NCBI Taxonomy" id="65489"/>
    <lineage>
        <taxon>Eukaryota</taxon>
        <taxon>Viridiplantae</taxon>
        <taxon>Streptophyta</taxon>
        <taxon>Embryophyta</taxon>
        <taxon>Tracheophyta</taxon>
        <taxon>Spermatophyta</taxon>
        <taxon>Magnoliopsida</taxon>
        <taxon>Liliopsida</taxon>
        <taxon>Poales</taxon>
        <taxon>Poaceae</taxon>
        <taxon>BOP clade</taxon>
        <taxon>Oryzoideae</taxon>
        <taxon>Oryzeae</taxon>
        <taxon>Oryzinae</taxon>
        <taxon>Oryza</taxon>
    </lineage>
</organism>
<keyword evidence="1" id="KW-0430">Lectin</keyword>
<evidence type="ECO:0000313" key="4">
    <source>
        <dbReference type="Proteomes" id="UP000026960"/>
    </source>
</evidence>
<dbReference type="PaxDb" id="65489-OBART09G08890.1"/>
<proteinExistence type="predicted"/>
<evidence type="ECO:0000256" key="1">
    <source>
        <dbReference type="ARBA" id="ARBA00022734"/>
    </source>
</evidence>
<accession>A0A0D3H6E9</accession>
<dbReference type="Pfam" id="PF00139">
    <property type="entry name" value="Lectin_legB"/>
    <property type="match status" value="1"/>
</dbReference>
<dbReference type="Gramene" id="OBART09G08890.1">
    <property type="protein sequence ID" value="OBART09G08890.1"/>
    <property type="gene ID" value="OBART09G08890"/>
</dbReference>
<evidence type="ECO:0000259" key="2">
    <source>
        <dbReference type="Pfam" id="PF00139"/>
    </source>
</evidence>
<sequence>MLAGLAFGQPKAQLPPDIPKTLGDPIHLPLAVIWYPGAPTSLSGRCPPCLPYYRPGKKKKGRRRKGKKEAKGIEVKMEMRGLITAHGRQGINTSSFPPVLIKCWKRVSVGSTDLFLSQVLDETCLHEVMGLATLSHDMISHSLPMEFDTFLNLLLDQSSNHVGIDVNPISSKAYTNVSDGLIGDGKPYNVSAPVDICDGIPLMGL</sequence>
<name>A0A0D3H6E9_9ORYZ</name>
<dbReference type="EnsemblPlants" id="OBART09G08890.1">
    <property type="protein sequence ID" value="OBART09G08890.1"/>
    <property type="gene ID" value="OBART09G08890"/>
</dbReference>
<reference evidence="3" key="1">
    <citation type="journal article" date="2009" name="Rice">
        <title>De Novo Next Generation Sequencing of Plant Genomes.</title>
        <authorList>
            <person name="Rounsley S."/>
            <person name="Marri P.R."/>
            <person name="Yu Y."/>
            <person name="He R."/>
            <person name="Sisneros N."/>
            <person name="Goicoechea J.L."/>
            <person name="Lee S.J."/>
            <person name="Angelova A."/>
            <person name="Kudrna D."/>
            <person name="Luo M."/>
            <person name="Affourtit J."/>
            <person name="Desany B."/>
            <person name="Knight J."/>
            <person name="Niazi F."/>
            <person name="Egholm M."/>
            <person name="Wing R.A."/>
        </authorList>
    </citation>
    <scope>NUCLEOTIDE SEQUENCE [LARGE SCALE GENOMIC DNA]</scope>
    <source>
        <strain evidence="3">cv. IRGC 105608</strain>
    </source>
</reference>
<keyword evidence="4" id="KW-1185">Reference proteome</keyword>
<evidence type="ECO:0000313" key="3">
    <source>
        <dbReference type="EnsemblPlants" id="OBART09G08890.1"/>
    </source>
</evidence>
<dbReference type="Gene3D" id="2.60.120.200">
    <property type="match status" value="1"/>
</dbReference>
<dbReference type="SUPFAM" id="SSF49899">
    <property type="entry name" value="Concanavalin A-like lectins/glucanases"/>
    <property type="match status" value="1"/>
</dbReference>
<protein>
    <recommendedName>
        <fullName evidence="2">Legume lectin domain-containing protein</fullName>
    </recommendedName>
</protein>
<dbReference type="AlphaFoldDB" id="A0A0D3H6E9"/>
<dbReference type="Proteomes" id="UP000026960">
    <property type="component" value="Chromosome 9"/>
</dbReference>
<dbReference type="HOGENOM" id="CLU_1339353_0_0_1"/>
<dbReference type="InterPro" id="IPR001220">
    <property type="entry name" value="Legume_lectin_dom"/>
</dbReference>